<dbReference type="Gene3D" id="3.20.20.70">
    <property type="entry name" value="Aldolase class I"/>
    <property type="match status" value="1"/>
</dbReference>
<comment type="caution">
    <text evidence="4">The sequence shown here is derived from an EMBL/GenBank/DDBJ whole genome shotgun (WGS) entry which is preliminary data.</text>
</comment>
<feature type="binding site" evidence="3">
    <location>
        <position position="133"/>
    </location>
    <ligand>
        <name>Zn(2+)</name>
        <dbReference type="ChEBI" id="CHEBI:29105"/>
        <label>2</label>
    </ligand>
</feature>
<dbReference type="InterPro" id="IPR013785">
    <property type="entry name" value="Aldolase_TIM"/>
</dbReference>
<reference evidence="4" key="2">
    <citation type="journal article" date="2021" name="PeerJ">
        <title>Extensive microbial diversity within the chicken gut microbiome revealed by metagenomics and culture.</title>
        <authorList>
            <person name="Gilroy R."/>
            <person name="Ravi A."/>
            <person name="Getino M."/>
            <person name="Pursley I."/>
            <person name="Horton D.L."/>
            <person name="Alikhan N.F."/>
            <person name="Baker D."/>
            <person name="Gharbi K."/>
            <person name="Hall N."/>
            <person name="Watson M."/>
            <person name="Adriaenssens E.M."/>
            <person name="Foster-Nyarko E."/>
            <person name="Jarju S."/>
            <person name="Secka A."/>
            <person name="Antonio M."/>
            <person name="Oren A."/>
            <person name="Chaudhuri R.R."/>
            <person name="La Ragione R."/>
            <person name="Hildebrand F."/>
            <person name="Pallen M.J."/>
        </authorList>
    </citation>
    <scope>NUCLEOTIDE SEQUENCE</scope>
    <source>
        <strain evidence="4">ChiSjej5B23-6657</strain>
    </source>
</reference>
<comment type="cofactor">
    <cofactor evidence="3">
        <name>Zn(2+)</name>
        <dbReference type="ChEBI" id="CHEBI:29105"/>
    </cofactor>
    <text evidence="3">Binds 2 Zn(2+) ions per subunit. One is catalytic and the other provides a structural contribution.</text>
</comment>
<feature type="binding site" evidence="3">
    <location>
        <position position="183"/>
    </location>
    <ligand>
        <name>Zn(2+)</name>
        <dbReference type="ChEBI" id="CHEBI:29105"/>
        <label>1</label>
        <note>catalytic</note>
    </ligand>
</feature>
<dbReference type="PIRSF" id="PIRSF001359">
    <property type="entry name" value="F_bP_aldolase_II"/>
    <property type="match status" value="1"/>
</dbReference>
<dbReference type="SUPFAM" id="SSF51569">
    <property type="entry name" value="Aldolase"/>
    <property type="match status" value="1"/>
</dbReference>
<dbReference type="InterPro" id="IPR000771">
    <property type="entry name" value="FBA_II"/>
</dbReference>
<gene>
    <name evidence="4" type="ORF">IAA55_03340</name>
</gene>
<evidence type="ECO:0000313" key="4">
    <source>
        <dbReference type="EMBL" id="HIR70294.1"/>
    </source>
</evidence>
<dbReference type="Pfam" id="PF01116">
    <property type="entry name" value="F_bP_aldolase"/>
    <property type="match status" value="1"/>
</dbReference>
<dbReference type="EMBL" id="DVHM01000052">
    <property type="protein sequence ID" value="HIR70294.1"/>
    <property type="molecule type" value="Genomic_DNA"/>
</dbReference>
<dbReference type="GO" id="GO:0008270">
    <property type="term" value="F:zinc ion binding"/>
    <property type="evidence" value="ECO:0007669"/>
    <property type="project" value="InterPro"/>
</dbReference>
<feature type="binding site" evidence="2">
    <location>
        <position position="184"/>
    </location>
    <ligand>
        <name>dihydroxyacetone phosphate</name>
        <dbReference type="ChEBI" id="CHEBI:57642"/>
    </ligand>
</feature>
<dbReference type="PANTHER" id="PTHR30304">
    <property type="entry name" value="D-TAGATOSE-1,6-BISPHOSPHATE ALDOLASE"/>
    <property type="match status" value="1"/>
</dbReference>
<accession>A0A9D1JAS9</accession>
<proteinExistence type="predicted"/>
<evidence type="ECO:0000256" key="1">
    <source>
        <dbReference type="PIRSR" id="PIRSR001359-1"/>
    </source>
</evidence>
<evidence type="ECO:0000256" key="2">
    <source>
        <dbReference type="PIRSR" id="PIRSR001359-2"/>
    </source>
</evidence>
<feature type="binding site" evidence="2">
    <location>
        <begin position="234"/>
        <end position="237"/>
    </location>
    <ligand>
        <name>dihydroxyacetone phosphate</name>
        <dbReference type="ChEBI" id="CHEBI:57642"/>
    </ligand>
</feature>
<evidence type="ECO:0000313" key="5">
    <source>
        <dbReference type="Proteomes" id="UP000823912"/>
    </source>
</evidence>
<feature type="active site" description="Proton donor" evidence="1">
    <location>
        <position position="81"/>
    </location>
</feature>
<feature type="binding site" evidence="2">
    <location>
        <begin position="213"/>
        <end position="215"/>
    </location>
    <ligand>
        <name>dihydroxyacetone phosphate</name>
        <dbReference type="ChEBI" id="CHEBI:57642"/>
    </ligand>
</feature>
<dbReference type="NCBIfam" id="TIGR00167">
    <property type="entry name" value="cbbA"/>
    <property type="match status" value="1"/>
</dbReference>
<feature type="binding site" evidence="3">
    <location>
        <position position="103"/>
    </location>
    <ligand>
        <name>Zn(2+)</name>
        <dbReference type="ChEBI" id="CHEBI:29105"/>
        <label>2</label>
    </ligand>
</feature>
<dbReference type="CDD" id="cd00947">
    <property type="entry name" value="TBP_aldolase_IIB"/>
    <property type="match status" value="1"/>
</dbReference>
<protein>
    <submittedName>
        <fullName evidence="4">Class II fructose-bisphosphate aldolase</fullName>
    </submittedName>
</protein>
<keyword evidence="3" id="KW-0479">Metal-binding</keyword>
<dbReference type="InterPro" id="IPR050246">
    <property type="entry name" value="Class_II_FBP_aldolase"/>
</dbReference>
<keyword evidence="3" id="KW-0862">Zinc</keyword>
<dbReference type="GO" id="GO:0016832">
    <property type="term" value="F:aldehyde-lyase activity"/>
    <property type="evidence" value="ECO:0007669"/>
    <property type="project" value="InterPro"/>
</dbReference>
<name>A0A9D1JAS9_9FIRM</name>
<dbReference type="PANTHER" id="PTHR30304:SF0">
    <property type="entry name" value="D-TAGATOSE-1,6-BISPHOSPHATE ALDOLASE SUBUNIT GATY-RELATED"/>
    <property type="match status" value="1"/>
</dbReference>
<dbReference type="GO" id="GO:0005975">
    <property type="term" value="P:carbohydrate metabolic process"/>
    <property type="evidence" value="ECO:0007669"/>
    <property type="project" value="InterPro"/>
</dbReference>
<sequence length="288" mass="31331">MLVTLREILQIAENRKIAVGAFNAANLESLQANVAAAEELKVPMILQFAQCHEEWIPLKLIGPLMVDFAKKASVPICVHLDHGETLDYLQQALEIGFTGIMYDGSTLPYGENLANTQEAVRMAVDYGAGVEAELGSMGRRESGAGDGSGAEDETKIYTDPEQARDFVEQTGIDALACSFGTTHGIYLKQPKLDFDVVRRVRELTGNIPVVMHGGSGVSSEDFHRAIEAGVRKINYFTYMDKAGGNATAQYLGSLKEGEPIFFSSVIEAAREGMKENVKAAMKVFAKME</sequence>
<feature type="binding site" evidence="3">
    <location>
        <position position="82"/>
    </location>
    <ligand>
        <name>Zn(2+)</name>
        <dbReference type="ChEBI" id="CHEBI:29105"/>
        <label>1</label>
        <note>catalytic</note>
    </ligand>
</feature>
<evidence type="ECO:0000256" key="3">
    <source>
        <dbReference type="PIRSR" id="PIRSR001359-3"/>
    </source>
</evidence>
<reference evidence="4" key="1">
    <citation type="submission" date="2020-10" db="EMBL/GenBank/DDBJ databases">
        <authorList>
            <person name="Gilroy R."/>
        </authorList>
    </citation>
    <scope>NUCLEOTIDE SEQUENCE</scope>
    <source>
        <strain evidence="4">ChiSjej5B23-6657</strain>
    </source>
</reference>
<dbReference type="AlphaFoldDB" id="A0A9D1JAS9"/>
<dbReference type="Proteomes" id="UP000823912">
    <property type="component" value="Unassembled WGS sequence"/>
</dbReference>
<feature type="binding site" evidence="3">
    <location>
        <position position="212"/>
    </location>
    <ligand>
        <name>Zn(2+)</name>
        <dbReference type="ChEBI" id="CHEBI:29105"/>
        <label>1</label>
        <note>catalytic</note>
    </ligand>
</feature>
<organism evidence="4 5">
    <name type="scientific">Candidatus Pullilachnospira gallistercoris</name>
    <dbReference type="NCBI Taxonomy" id="2840911"/>
    <lineage>
        <taxon>Bacteria</taxon>
        <taxon>Bacillati</taxon>
        <taxon>Bacillota</taxon>
        <taxon>Clostridia</taxon>
        <taxon>Lachnospirales</taxon>
        <taxon>Lachnospiraceae</taxon>
        <taxon>Lachnospiraceae incertae sedis</taxon>
        <taxon>Candidatus Pullilachnospira</taxon>
    </lineage>
</organism>